<evidence type="ECO:0000256" key="3">
    <source>
        <dbReference type="ARBA" id="ARBA00022650"/>
    </source>
</evidence>
<dbReference type="PROSITE" id="PS01223">
    <property type="entry name" value="PROA"/>
    <property type="match status" value="1"/>
</dbReference>
<dbReference type="RefSeq" id="WP_377129472.1">
    <property type="nucleotide sequence ID" value="NZ_JBHUHN010000001.1"/>
</dbReference>
<dbReference type="InterPro" id="IPR016163">
    <property type="entry name" value="Ald_DH_C"/>
</dbReference>
<keyword evidence="2 7" id="KW-0028">Amino-acid biosynthesis</keyword>
<evidence type="ECO:0000313" key="8">
    <source>
        <dbReference type="EMBL" id="MFD2866118.1"/>
    </source>
</evidence>
<dbReference type="CDD" id="cd07079">
    <property type="entry name" value="ALDH_F18-19_ProA-GPR"/>
    <property type="match status" value="1"/>
</dbReference>
<dbReference type="InterPro" id="IPR000965">
    <property type="entry name" value="GPR_dom"/>
</dbReference>
<dbReference type="NCBIfam" id="TIGR00407">
    <property type="entry name" value="proA"/>
    <property type="match status" value="1"/>
</dbReference>
<dbReference type="GO" id="GO:0004350">
    <property type="term" value="F:glutamate-5-semialdehyde dehydrogenase activity"/>
    <property type="evidence" value="ECO:0007669"/>
    <property type="project" value="UniProtKB-EC"/>
</dbReference>
<evidence type="ECO:0000256" key="5">
    <source>
        <dbReference type="ARBA" id="ARBA00023002"/>
    </source>
</evidence>
<name>A0ABW5XTC3_9SPHI</name>
<gene>
    <name evidence="7" type="primary">proA</name>
    <name evidence="8" type="ORF">ACFSYC_15585</name>
</gene>
<dbReference type="PIRSF" id="PIRSF000151">
    <property type="entry name" value="GPR"/>
    <property type="match status" value="1"/>
</dbReference>
<keyword evidence="4 7" id="KW-0521">NADP</keyword>
<proteinExistence type="inferred from homology"/>
<dbReference type="NCBIfam" id="NF001221">
    <property type="entry name" value="PRK00197.1"/>
    <property type="match status" value="1"/>
</dbReference>
<comment type="function">
    <text evidence="7">Catalyzes the NADPH-dependent reduction of L-glutamate 5-phosphate into L-glutamate 5-semialdehyde and phosphate. The product spontaneously undergoes cyclization to form 1-pyrroline-5-carboxylate.</text>
</comment>
<evidence type="ECO:0000313" key="9">
    <source>
        <dbReference type="Proteomes" id="UP001597601"/>
    </source>
</evidence>
<dbReference type="InterPro" id="IPR016161">
    <property type="entry name" value="Ald_DH/histidinol_DH"/>
</dbReference>
<comment type="catalytic activity">
    <reaction evidence="6 7">
        <text>L-glutamate 5-semialdehyde + phosphate + NADP(+) = L-glutamyl 5-phosphate + NADPH + H(+)</text>
        <dbReference type="Rhea" id="RHEA:19541"/>
        <dbReference type="ChEBI" id="CHEBI:15378"/>
        <dbReference type="ChEBI" id="CHEBI:43474"/>
        <dbReference type="ChEBI" id="CHEBI:57783"/>
        <dbReference type="ChEBI" id="CHEBI:58066"/>
        <dbReference type="ChEBI" id="CHEBI:58274"/>
        <dbReference type="ChEBI" id="CHEBI:58349"/>
        <dbReference type="EC" id="1.2.1.41"/>
    </reaction>
</comment>
<organism evidence="8 9">
    <name type="scientific">Mucilaginibacter antarcticus</name>
    <dbReference type="NCBI Taxonomy" id="1855725"/>
    <lineage>
        <taxon>Bacteria</taxon>
        <taxon>Pseudomonadati</taxon>
        <taxon>Bacteroidota</taxon>
        <taxon>Sphingobacteriia</taxon>
        <taxon>Sphingobacteriales</taxon>
        <taxon>Sphingobacteriaceae</taxon>
        <taxon>Mucilaginibacter</taxon>
    </lineage>
</organism>
<protein>
    <recommendedName>
        <fullName evidence="7">Gamma-glutamyl phosphate reductase</fullName>
        <shortName evidence="7">GPR</shortName>
        <ecNumber evidence="7">1.2.1.41</ecNumber>
    </recommendedName>
    <alternativeName>
        <fullName evidence="7">Glutamate-5-semialdehyde dehydrogenase</fullName>
    </alternativeName>
    <alternativeName>
        <fullName evidence="7">Glutamyl-gamma-semialdehyde dehydrogenase</fullName>
        <shortName evidence="7">GSA dehydrogenase</shortName>
    </alternativeName>
</protein>
<dbReference type="HAMAP" id="MF_00412">
    <property type="entry name" value="ProA"/>
    <property type="match status" value="1"/>
</dbReference>
<dbReference type="InterPro" id="IPR016162">
    <property type="entry name" value="Ald_DH_N"/>
</dbReference>
<evidence type="ECO:0000256" key="6">
    <source>
        <dbReference type="ARBA" id="ARBA00049024"/>
    </source>
</evidence>
<dbReference type="PANTHER" id="PTHR11063">
    <property type="entry name" value="GLUTAMATE SEMIALDEHYDE DEHYDROGENASE"/>
    <property type="match status" value="1"/>
</dbReference>
<comment type="subcellular location">
    <subcellularLocation>
        <location evidence="7">Cytoplasm</location>
    </subcellularLocation>
</comment>
<keyword evidence="5 7" id="KW-0560">Oxidoreductase</keyword>
<evidence type="ECO:0000256" key="4">
    <source>
        <dbReference type="ARBA" id="ARBA00022857"/>
    </source>
</evidence>
<comment type="caution">
    <text evidence="8">The sequence shown here is derived from an EMBL/GenBank/DDBJ whole genome shotgun (WGS) entry which is preliminary data.</text>
</comment>
<evidence type="ECO:0000256" key="7">
    <source>
        <dbReference type="HAMAP-Rule" id="MF_00412"/>
    </source>
</evidence>
<comment type="pathway">
    <text evidence="1 7">Amino-acid biosynthesis; L-proline biosynthesis; L-glutamate 5-semialdehyde from L-glutamate: step 2/2.</text>
</comment>
<keyword evidence="7" id="KW-0963">Cytoplasm</keyword>
<comment type="similarity">
    <text evidence="7">Belongs to the gamma-glutamyl phosphate reductase family.</text>
</comment>
<keyword evidence="3 7" id="KW-0641">Proline biosynthesis</keyword>
<evidence type="ECO:0000256" key="2">
    <source>
        <dbReference type="ARBA" id="ARBA00022605"/>
    </source>
</evidence>
<dbReference type="SUPFAM" id="SSF53720">
    <property type="entry name" value="ALDH-like"/>
    <property type="match status" value="1"/>
</dbReference>
<dbReference type="EC" id="1.2.1.41" evidence="7"/>
<dbReference type="Gene3D" id="3.40.605.10">
    <property type="entry name" value="Aldehyde Dehydrogenase, Chain A, domain 1"/>
    <property type="match status" value="1"/>
</dbReference>
<dbReference type="InterPro" id="IPR020593">
    <property type="entry name" value="G-glutamylP_reductase_CS"/>
</dbReference>
<dbReference type="Proteomes" id="UP001597601">
    <property type="component" value="Unassembled WGS sequence"/>
</dbReference>
<dbReference type="Gene3D" id="3.40.309.10">
    <property type="entry name" value="Aldehyde Dehydrogenase, Chain A, domain 2"/>
    <property type="match status" value="1"/>
</dbReference>
<dbReference type="InterPro" id="IPR012134">
    <property type="entry name" value="Glu-5-SA_DH"/>
</dbReference>
<accession>A0ABW5XTC3</accession>
<dbReference type="PANTHER" id="PTHR11063:SF8">
    <property type="entry name" value="DELTA-1-PYRROLINE-5-CARBOXYLATE SYNTHASE"/>
    <property type="match status" value="1"/>
</dbReference>
<dbReference type="EMBL" id="JBHUON010000021">
    <property type="protein sequence ID" value="MFD2866118.1"/>
    <property type="molecule type" value="Genomic_DNA"/>
</dbReference>
<reference evidence="9" key="1">
    <citation type="journal article" date="2019" name="Int. J. Syst. Evol. Microbiol.">
        <title>The Global Catalogue of Microorganisms (GCM) 10K type strain sequencing project: providing services to taxonomists for standard genome sequencing and annotation.</title>
        <authorList>
            <consortium name="The Broad Institute Genomics Platform"/>
            <consortium name="The Broad Institute Genome Sequencing Center for Infectious Disease"/>
            <person name="Wu L."/>
            <person name="Ma J."/>
        </authorList>
    </citation>
    <scope>NUCLEOTIDE SEQUENCE [LARGE SCALE GENOMIC DNA]</scope>
    <source>
        <strain evidence="9">KCTC 52232</strain>
    </source>
</reference>
<evidence type="ECO:0000256" key="1">
    <source>
        <dbReference type="ARBA" id="ARBA00004985"/>
    </source>
</evidence>
<keyword evidence="9" id="KW-1185">Reference proteome</keyword>
<sequence length="414" mass="45220">MSYTQYFEAAQAAGRSLSLFADTINNVLRDLAKEAIAQTDYLLTENQKDLDRMDPENPNYDRLKLTADRIEGIADDIVNISRLENPLGHVLSDKTMPNGLKISKISVPLGVVGVIYEARPNVTFDVFALCFKTGNVCILKGGSDAAFSNQAIINVIHKILTKYNIDTNTAVLLPKEREAAEALMQAVGYVDVIIPRGSQGLIDSVRRNSKVPVIETGAGIVHTYFDEFGDLKTGADVILNAKTRRVSVCNALDCAIIHSSRLNDLPKLMQPLGDAGVTVFADEFAHEALLGHYPANRLQQAGNEHFGTEFLSMKMAIKTVDNLQQALDHIAKYSSKHSEAIITEKADHAETFLNRVDAAAVYVNASTAFTDGAQFGLGAEIGISTQKLHARGPMGLQELTSYKWIVRGNGQTRQ</sequence>